<keyword evidence="2" id="KW-1185">Reference proteome</keyword>
<evidence type="ECO:0000313" key="2">
    <source>
        <dbReference type="Proteomes" id="UP001550535"/>
    </source>
</evidence>
<gene>
    <name evidence="1" type="ORF">ABZ507_20440</name>
</gene>
<accession>A0ABV2XE70</accession>
<comment type="caution">
    <text evidence="1">The sequence shown here is derived from an EMBL/GenBank/DDBJ whole genome shotgun (WGS) entry which is preliminary data.</text>
</comment>
<reference evidence="1 2" key="1">
    <citation type="submission" date="2024-06" db="EMBL/GenBank/DDBJ databases">
        <title>The Natural Products Discovery Center: Release of the First 8490 Sequenced Strains for Exploring Actinobacteria Biosynthetic Diversity.</title>
        <authorList>
            <person name="Kalkreuter E."/>
            <person name="Kautsar S.A."/>
            <person name="Yang D."/>
            <person name="Bader C.D."/>
            <person name="Teijaro C.N."/>
            <person name="Fluegel L."/>
            <person name="Davis C.M."/>
            <person name="Simpson J.R."/>
            <person name="Lauterbach L."/>
            <person name="Steele A.D."/>
            <person name="Gui C."/>
            <person name="Meng S."/>
            <person name="Li G."/>
            <person name="Viehrig K."/>
            <person name="Ye F."/>
            <person name="Su P."/>
            <person name="Kiefer A.F."/>
            <person name="Nichols A."/>
            <person name="Cepeda A.J."/>
            <person name="Yan W."/>
            <person name="Fan B."/>
            <person name="Jiang Y."/>
            <person name="Adhikari A."/>
            <person name="Zheng C.-J."/>
            <person name="Schuster L."/>
            <person name="Cowan T.M."/>
            <person name="Smanski M.J."/>
            <person name="Chevrette M.G."/>
            <person name="De Carvalho L.P.S."/>
            <person name="Shen B."/>
        </authorList>
    </citation>
    <scope>NUCLEOTIDE SEQUENCE [LARGE SCALE GENOMIC DNA]</scope>
    <source>
        <strain evidence="1 2">NPDC019434</strain>
    </source>
</reference>
<sequence>MLATWACHRADEATHSGRVFSVSAQRISDWKSGKNVPANFEVLQPVLTVLFDRVRRRKVPVDHRLVDIRSWREFWTHVNRQLTRARVEGNIHSLPASTKSGEERRASAAVPRGRGSRSLALVDGAANADLVSLLVCGQTAVDAAMWAAAGRDPAMLYDGSKLATALNYLDIALHPAPMMTHALVVDFLRTSSMSIDIDGRGHNDRASRSS</sequence>
<proteinExistence type="predicted"/>
<organism evidence="1 2">
    <name type="scientific">Nocardia niwae</name>
    <dbReference type="NCBI Taxonomy" id="626084"/>
    <lineage>
        <taxon>Bacteria</taxon>
        <taxon>Bacillati</taxon>
        <taxon>Actinomycetota</taxon>
        <taxon>Actinomycetes</taxon>
        <taxon>Mycobacteriales</taxon>
        <taxon>Nocardiaceae</taxon>
        <taxon>Nocardia</taxon>
    </lineage>
</organism>
<protein>
    <submittedName>
        <fullName evidence="1">Uncharacterized protein</fullName>
    </submittedName>
</protein>
<dbReference type="RefSeq" id="WP_357992257.1">
    <property type="nucleotide sequence ID" value="NZ_JBEYBR010000053.1"/>
</dbReference>
<name>A0ABV2XE70_9NOCA</name>
<evidence type="ECO:0000313" key="1">
    <source>
        <dbReference type="EMBL" id="MEU2124187.1"/>
    </source>
</evidence>
<dbReference type="Proteomes" id="UP001550535">
    <property type="component" value="Unassembled WGS sequence"/>
</dbReference>
<dbReference type="EMBL" id="JBEYBR010000053">
    <property type="protein sequence ID" value="MEU2124187.1"/>
    <property type="molecule type" value="Genomic_DNA"/>
</dbReference>